<reference evidence="1 2" key="1">
    <citation type="submission" date="2020-07" db="EMBL/GenBank/DDBJ databases">
        <title>Spirosoma foliorum sp. nov., isolated from the leaves on the Nejang mountain Korea, Republic of.</title>
        <authorList>
            <person name="Ho H."/>
            <person name="Lee Y.-J."/>
            <person name="Nurcahyanto D.-A."/>
            <person name="Kim S.-G."/>
        </authorList>
    </citation>
    <scope>NUCLEOTIDE SEQUENCE [LARGE SCALE GENOMIC DNA]</scope>
    <source>
        <strain evidence="1 2">PL0136</strain>
    </source>
</reference>
<dbReference type="RefSeq" id="WP_182460718.1">
    <property type="nucleotide sequence ID" value="NZ_CP059732.1"/>
</dbReference>
<gene>
    <name evidence="1" type="ORF">H3H32_00365</name>
</gene>
<sequence length="1293" mass="144148">MKLSSKSWGKLLFLVAAVLSLAAGGLYYILINNLKDIITYAIDKETKGGYTFQTKNLSLSILNKTVSIDGLLFARKDTTNVPAYYTVKIPQSYLSIESWRELLIHKKLLVDSFSVSKPEIVIHDYKVHSKSHNQTRFHTSSILENLQKTLDHLHAKSFNVQSGSFALIKRNSAGPFVIKDINLVVHNFSKIDNDNRRILGSDRIEVSLGPQQWVLSDGKNTLSFRGLRFASATQLFEIDSVHFRKPATAQKGEMSLRAEKFFFNSTHLPAVYQKGELWLDTLICVRPILTLPIESRKEQITDTSGTIHANIKTLFKTVTIRYTQVQDGQILLANKRNPTSQSGTRKANLTIYNLALNQQNDHSLSTDSVNLSLRNIAFFSPDSLFKISVESFQVLKKDLIFRNVLYGTTSRKVTGKGLTFKAPLLHLHNIDFEDLMQKRLVASAAELVQPSIVVLATPKASLRPKPYVASTTPPKKVDLFKTLHGLGELLRVNHFRIINANAQYKLGGDAPMEVSMKNMNATVLLNDFLVSDSLIDMKHAIPNLTVANAHLTTKKLNVSLTNYTLYGQQRYNGVDKIQMDLANGSVLTANKVYWEAFAWDALQQSKDVQIELLRVHDLAIDMKSPVKKRSTSTKNHAPDQIKEHLPRIHIAQLMADHLTLKAALSKQIRAGFQGSSIRIDSLTTDTGYFGWNQISGKLNDLYLNQPGGKQVSIASVDLNSQQITTLTNLRYTDNSPGKTLQVALPKIRVIAPFNSTDFSTIRLQSLQLDQPEISLLTTGQPKTEGSGPANGFAIPFTFTLHELSINGANVTYINPQNGDSVRVRTVVDVEGKGLYGAKQEALTFASLRVSPSNIALTSPRLKTVIPAATVQLTNGKVSATQAGKPILIGDLQATLTANDLHPVLKAKRSNFPSLLSLGHLTATVNFPSFVWTAGKKIAWATWMNHTNLAVNDVLLKRPGTAFQAGTLTWTPQNARLQVNHFQITPTMPQEEFMTPPHFQADYITVKGEEAQFNGLSMAQWRRDSTISIHHVVAKNVTADISRDKRLPDPDFIPEKLMPTRLIRRVNIPFHIDSISVVNSNVIYHETSKLTNRVGNVPLMNINGVLKNITNRPRKTTDSLALTASTKLLGLNIDRLQYRESYSDSLAGFHMQLNTSGVRLPEMSSITNPIIAANLDGGYVQPIIARVVGNQYASVGNMRFHYKDLKISLLSPADTTKKTFLIRVKNFVIGKVLRKKNETDSSIFYDRDPQTFIFGYWIKTMTSGILTSIGVKNNKKYRANYLKLSQQHPLPAYE</sequence>
<proteinExistence type="predicted"/>
<evidence type="ECO:0008006" key="3">
    <source>
        <dbReference type="Google" id="ProtNLM"/>
    </source>
</evidence>
<organism evidence="1 2">
    <name type="scientific">Spirosoma foliorum</name>
    <dbReference type="NCBI Taxonomy" id="2710596"/>
    <lineage>
        <taxon>Bacteria</taxon>
        <taxon>Pseudomonadati</taxon>
        <taxon>Bacteroidota</taxon>
        <taxon>Cytophagia</taxon>
        <taxon>Cytophagales</taxon>
        <taxon>Cytophagaceae</taxon>
        <taxon>Spirosoma</taxon>
    </lineage>
</organism>
<dbReference type="EMBL" id="CP059732">
    <property type="protein sequence ID" value="QMW03460.1"/>
    <property type="molecule type" value="Genomic_DNA"/>
</dbReference>
<accession>A0A7G5GX68</accession>
<name>A0A7G5GX68_9BACT</name>
<protein>
    <recommendedName>
        <fullName evidence="3">DUF748 domain-containing protein</fullName>
    </recommendedName>
</protein>
<dbReference type="KEGG" id="sfol:H3H32_00365"/>
<evidence type="ECO:0000313" key="1">
    <source>
        <dbReference type="EMBL" id="QMW03460.1"/>
    </source>
</evidence>
<keyword evidence="2" id="KW-1185">Reference proteome</keyword>
<evidence type="ECO:0000313" key="2">
    <source>
        <dbReference type="Proteomes" id="UP000515369"/>
    </source>
</evidence>
<dbReference type="Proteomes" id="UP000515369">
    <property type="component" value="Chromosome"/>
</dbReference>